<dbReference type="Pfam" id="PF09857">
    <property type="entry name" value="YjhX_toxin"/>
    <property type="match status" value="1"/>
</dbReference>
<sequence>MILFTGLSMNISRSEQRVLHVLAQGGYIRHERADNGRIKDVICFTRDGHVLADCTLEVFAKLRRKRLIESRASSPYRISDGGRRSVRAQLDNR</sequence>
<evidence type="ECO:0000313" key="2">
    <source>
        <dbReference type="EMBL" id="BBA73573.1"/>
    </source>
</evidence>
<dbReference type="NCBIfam" id="NF010240">
    <property type="entry name" value="PRK13687.1"/>
    <property type="match status" value="1"/>
</dbReference>
<dbReference type="EMBL" id="LC171366">
    <property type="protein sequence ID" value="BBA73573.1"/>
    <property type="molecule type" value="Genomic_DNA"/>
</dbReference>
<dbReference type="HAMAP" id="MF_00827">
    <property type="entry name" value="UPF0386"/>
    <property type="match status" value="1"/>
</dbReference>
<organism evidence="2">
    <name type="scientific">Ochrobactrum sp. PW1</name>
    <dbReference type="NCBI Taxonomy" id="1882222"/>
    <lineage>
        <taxon>Bacteria</taxon>
        <taxon>Pseudomonadati</taxon>
        <taxon>Pseudomonadota</taxon>
        <taxon>Alphaproteobacteria</taxon>
        <taxon>Hyphomicrobiales</taxon>
        <taxon>Brucellaceae</taxon>
        <taxon>Brucella/Ochrobactrum group</taxon>
        <taxon>Ochrobactrum</taxon>
    </lineage>
</organism>
<evidence type="ECO:0000256" key="1">
    <source>
        <dbReference type="HAMAP-Rule" id="MF_00827"/>
    </source>
</evidence>
<dbReference type="AlphaFoldDB" id="A0A292GKU3"/>
<dbReference type="InterPro" id="IPR018654">
    <property type="entry name" value="YjhX_toxin"/>
</dbReference>
<accession>A0A292GKU3</accession>
<reference evidence="2" key="1">
    <citation type="submission" date="2016-07" db="EMBL/GenBank/DDBJ databases">
        <title>Genomics reveals synergistic degradation of pyrene by five bacteria in a mangrove sediment-derived bacterial consortium.</title>
        <authorList>
            <person name="Wanapaisan P."/>
            <person name="Vejarano F."/>
            <person name="Chakraborty J."/>
            <person name="Shintani M."/>
            <person name="Muangchinda C."/>
            <person name="Laothamteep N."/>
            <person name="Suzuki-Minakuchi C."/>
            <person name="Inoue K."/>
            <person name="Nojiri H."/>
            <person name="Pinyakong O."/>
        </authorList>
    </citation>
    <scope>NUCLEOTIDE SEQUENCE</scope>
    <source>
        <strain evidence="2">PW1</strain>
    </source>
</reference>
<comment type="similarity">
    <text evidence="1">Belongs to the UPF0386 family.</text>
</comment>
<proteinExistence type="inferred from homology"/>
<protein>
    <recommendedName>
        <fullName evidence="1">UPF0386 protein</fullName>
    </recommendedName>
</protein>
<name>A0A292GKU3_9HYPH</name>